<dbReference type="RefSeq" id="WP_125943876.1">
    <property type="nucleotide sequence ID" value="NZ_PXZH01000006.1"/>
</dbReference>
<keyword evidence="4" id="KW-1185">Reference proteome</keyword>
<reference evidence="3 4" key="1">
    <citation type="submission" date="2018-03" db="EMBL/GenBank/DDBJ databases">
        <authorList>
            <person name="Gulvik C.A."/>
        </authorList>
    </citation>
    <scope>NUCLEOTIDE SEQUENCE [LARGE SCALE GENOMIC DNA]</scope>
    <source>
        <strain evidence="3 4">JCM 31581</strain>
    </source>
</reference>
<gene>
    <name evidence="3" type="ORF">C7P63_09290</name>
</gene>
<sequence length="258" mass="28508">MYTKGLKGIFIMILMFGLVIPTSLVLGETNEKKATSYGSIYFEVDDSPTDPLDPTDPSQPVEPEKPGQKGPLSLDFVSSLDFGTQEISKEDRVYYATTQQIKQQNTGVVKQVPHYVQVTDKRGQDDGWIVQVRQNGPLKAATSKYPVLTGAIITWNSPKSVSVFKTEENDVEVFPIELNENGVASTVMNAKAYHSFGTWLSVYGEETSLTSVVEKTPQGNRMRKINPAVSLFVPGKTPKDAAKYYTSLTWELSSVPVE</sequence>
<feature type="domain" description="WxL" evidence="2">
    <location>
        <begin position="30"/>
        <end position="256"/>
    </location>
</feature>
<organism evidence="3 4">
    <name type="scientific">Vagococcus humatus</name>
    <dbReference type="NCBI Taxonomy" id="1889241"/>
    <lineage>
        <taxon>Bacteria</taxon>
        <taxon>Bacillati</taxon>
        <taxon>Bacillota</taxon>
        <taxon>Bacilli</taxon>
        <taxon>Lactobacillales</taxon>
        <taxon>Enterococcaceae</taxon>
        <taxon>Vagococcus</taxon>
    </lineage>
</organism>
<feature type="compositionally biased region" description="Low complexity" evidence="1">
    <location>
        <begin position="49"/>
        <end position="59"/>
    </location>
</feature>
<dbReference type="OrthoDB" id="2339326at2"/>
<comment type="caution">
    <text evidence="3">The sequence shown here is derived from an EMBL/GenBank/DDBJ whole genome shotgun (WGS) entry which is preliminary data.</text>
</comment>
<dbReference type="AlphaFoldDB" id="A0A429Z509"/>
<accession>A0A429Z509</accession>
<evidence type="ECO:0000259" key="2">
    <source>
        <dbReference type="Pfam" id="PF13731"/>
    </source>
</evidence>
<evidence type="ECO:0000313" key="4">
    <source>
        <dbReference type="Proteomes" id="UP000277864"/>
    </source>
</evidence>
<dbReference type="Pfam" id="PF13731">
    <property type="entry name" value="WxL"/>
    <property type="match status" value="1"/>
</dbReference>
<proteinExistence type="predicted"/>
<evidence type="ECO:0000256" key="1">
    <source>
        <dbReference type="SAM" id="MobiDB-lite"/>
    </source>
</evidence>
<evidence type="ECO:0000313" key="3">
    <source>
        <dbReference type="EMBL" id="RST88782.1"/>
    </source>
</evidence>
<dbReference type="EMBL" id="PXZH01000006">
    <property type="protein sequence ID" value="RST88782.1"/>
    <property type="molecule type" value="Genomic_DNA"/>
</dbReference>
<dbReference type="Proteomes" id="UP000277864">
    <property type="component" value="Unassembled WGS sequence"/>
</dbReference>
<dbReference type="InterPro" id="IPR027994">
    <property type="entry name" value="WxL_dom"/>
</dbReference>
<name>A0A429Z509_9ENTE</name>
<feature type="region of interest" description="Disordered" evidence="1">
    <location>
        <begin position="45"/>
        <end position="72"/>
    </location>
</feature>
<protein>
    <submittedName>
        <fullName evidence="3">WxL domain-containing protein</fullName>
    </submittedName>
</protein>